<comment type="similarity">
    <text evidence="1">Belongs to the sulfotransferase 1 family.</text>
</comment>
<proteinExistence type="inferred from homology"/>
<protein>
    <recommendedName>
        <fullName evidence="3">Sulfotransferase domain-containing protein</fullName>
    </recommendedName>
</protein>
<dbReference type="EMBL" id="LWCA01001704">
    <property type="protein sequence ID" value="OAF64640.1"/>
    <property type="molecule type" value="Genomic_DNA"/>
</dbReference>
<dbReference type="Pfam" id="PF00685">
    <property type="entry name" value="Sulfotransfer_1"/>
    <property type="match status" value="1"/>
</dbReference>
<evidence type="ECO:0000313" key="4">
    <source>
        <dbReference type="EMBL" id="OAF64640.1"/>
    </source>
</evidence>
<keyword evidence="2" id="KW-0808">Transferase</keyword>
<gene>
    <name evidence="4" type="ORF">A3Q56_07649</name>
</gene>
<dbReference type="GO" id="GO:0008146">
    <property type="term" value="F:sulfotransferase activity"/>
    <property type="evidence" value="ECO:0007669"/>
    <property type="project" value="InterPro"/>
</dbReference>
<dbReference type="PANTHER" id="PTHR11783">
    <property type="entry name" value="SULFOTRANSFERASE SULT"/>
    <property type="match status" value="1"/>
</dbReference>
<dbReference type="AlphaFoldDB" id="A0A177AS40"/>
<dbReference type="OrthoDB" id="205623at2759"/>
<dbReference type="InterPro" id="IPR000863">
    <property type="entry name" value="Sulfotransferase_dom"/>
</dbReference>
<dbReference type="Gene3D" id="3.40.50.300">
    <property type="entry name" value="P-loop containing nucleotide triphosphate hydrolases"/>
    <property type="match status" value="1"/>
</dbReference>
<comment type="caution">
    <text evidence="4">The sequence shown here is derived from an EMBL/GenBank/DDBJ whole genome shotgun (WGS) entry which is preliminary data.</text>
</comment>
<feature type="domain" description="Sulfotransferase" evidence="3">
    <location>
        <begin position="39"/>
        <end position="261"/>
    </location>
</feature>
<evidence type="ECO:0000313" key="5">
    <source>
        <dbReference type="Proteomes" id="UP000078046"/>
    </source>
</evidence>
<evidence type="ECO:0000259" key="3">
    <source>
        <dbReference type="Pfam" id="PF00685"/>
    </source>
</evidence>
<evidence type="ECO:0000256" key="1">
    <source>
        <dbReference type="ARBA" id="ARBA00005771"/>
    </source>
</evidence>
<accession>A0A177AS40</accession>
<reference evidence="4 5" key="1">
    <citation type="submission" date="2016-04" db="EMBL/GenBank/DDBJ databases">
        <title>The genome of Intoshia linei affirms orthonectids as highly simplified spiralians.</title>
        <authorList>
            <person name="Mikhailov K.V."/>
            <person name="Slusarev G.S."/>
            <person name="Nikitin M.A."/>
            <person name="Logacheva M.D."/>
            <person name="Penin A."/>
            <person name="Aleoshin V."/>
            <person name="Panchin Y.V."/>
        </authorList>
    </citation>
    <scope>NUCLEOTIDE SEQUENCE [LARGE SCALE GENOMIC DNA]</scope>
    <source>
        <strain evidence="4">Intl2013</strain>
        <tissue evidence="4">Whole animal</tissue>
    </source>
</reference>
<sequence>MNNEKLASKSYYTYDGIKYPSTLKIESIKNINYMNLTNKDVLIASYPKSGTLLISNIVFLLKKNAANEKENLIDSKNNFKDLTFFIDIETEGKSNLQKVNESNESKILRTHLLPKYVSSQIEQSDTKTIYIIRNAKDVLVSYYNFMKYTYDGTWDEWYQLFKDKKLVFGDYFDHVNAWREYSNHGKILFVHYENVLTCPKIEIEKIARFLNIHISGNVVTKIAQACSFDNMKSNFEEKFKSIEPKMNYFRKGQVDSWKGSLPNL</sequence>
<dbReference type="SUPFAM" id="SSF52540">
    <property type="entry name" value="P-loop containing nucleoside triphosphate hydrolases"/>
    <property type="match status" value="1"/>
</dbReference>
<dbReference type="Proteomes" id="UP000078046">
    <property type="component" value="Unassembled WGS sequence"/>
</dbReference>
<organism evidence="4 5">
    <name type="scientific">Intoshia linei</name>
    <dbReference type="NCBI Taxonomy" id="1819745"/>
    <lineage>
        <taxon>Eukaryota</taxon>
        <taxon>Metazoa</taxon>
        <taxon>Spiralia</taxon>
        <taxon>Lophotrochozoa</taxon>
        <taxon>Mesozoa</taxon>
        <taxon>Orthonectida</taxon>
        <taxon>Rhopaluridae</taxon>
        <taxon>Intoshia</taxon>
    </lineage>
</organism>
<evidence type="ECO:0000256" key="2">
    <source>
        <dbReference type="ARBA" id="ARBA00022679"/>
    </source>
</evidence>
<keyword evidence="5" id="KW-1185">Reference proteome</keyword>
<name>A0A177AS40_9BILA</name>
<dbReference type="InterPro" id="IPR027417">
    <property type="entry name" value="P-loop_NTPase"/>
</dbReference>